<organism evidence="4 6">
    <name type="scientific">Streptococcus equinus</name>
    <name type="common">Streptococcus bovis</name>
    <dbReference type="NCBI Taxonomy" id="1335"/>
    <lineage>
        <taxon>Bacteria</taxon>
        <taxon>Bacillati</taxon>
        <taxon>Bacillota</taxon>
        <taxon>Bacilli</taxon>
        <taxon>Lactobacillales</taxon>
        <taxon>Streptococcaceae</taxon>
        <taxon>Streptococcus</taxon>
    </lineage>
</organism>
<name>A0A1G9IWV3_STREI</name>
<evidence type="ECO:0000313" key="4">
    <source>
        <dbReference type="EMBL" id="SDL29690.1"/>
    </source>
</evidence>
<dbReference type="PANTHER" id="PTHR44196:SF1">
    <property type="entry name" value="DEHYDROGENASE_REDUCTASE SDR FAMILY MEMBER 7B"/>
    <property type="match status" value="1"/>
</dbReference>
<evidence type="ECO:0000256" key="1">
    <source>
        <dbReference type="ARBA" id="ARBA00006484"/>
    </source>
</evidence>
<reference evidence="4 6" key="1">
    <citation type="submission" date="2016-10" db="EMBL/GenBank/DDBJ databases">
        <authorList>
            <person name="de Groot N.N."/>
        </authorList>
    </citation>
    <scope>NUCLEOTIDE SEQUENCE [LARGE SCALE GENOMIC DNA]</scope>
    <source>
        <strain evidence="4 6">Sb09</strain>
    </source>
</reference>
<accession>A0A1G9IWV3</accession>
<dbReference type="PRINTS" id="PR00080">
    <property type="entry name" value="SDRFAMILY"/>
</dbReference>
<evidence type="ECO:0000256" key="2">
    <source>
        <dbReference type="ARBA" id="ARBA00023002"/>
    </source>
</evidence>
<keyword evidence="2" id="KW-0560">Oxidoreductase</keyword>
<dbReference type="GO" id="GO:0016491">
    <property type="term" value="F:oxidoreductase activity"/>
    <property type="evidence" value="ECO:0007669"/>
    <property type="project" value="UniProtKB-KW"/>
</dbReference>
<evidence type="ECO:0000256" key="3">
    <source>
        <dbReference type="RuleBase" id="RU000363"/>
    </source>
</evidence>
<dbReference type="EMBL" id="FZRA01000002">
    <property type="protein sequence ID" value="SNU07690.1"/>
    <property type="molecule type" value="Genomic_DNA"/>
</dbReference>
<dbReference type="PANTHER" id="PTHR44196">
    <property type="entry name" value="DEHYDROGENASE/REDUCTASE SDR FAMILY MEMBER 7B"/>
    <property type="match status" value="1"/>
</dbReference>
<evidence type="ECO:0000313" key="7">
    <source>
        <dbReference type="Proteomes" id="UP000214649"/>
    </source>
</evidence>
<dbReference type="RefSeq" id="WP_027968008.1">
    <property type="nucleotide sequence ID" value="NZ_BJMB01000001.1"/>
</dbReference>
<dbReference type="OrthoDB" id="9793345at2"/>
<dbReference type="AlphaFoldDB" id="A0A1G9IWV3"/>
<dbReference type="Proteomes" id="UP000183162">
    <property type="component" value="Unassembled WGS sequence"/>
</dbReference>
<proteinExistence type="inferred from homology"/>
<dbReference type="InterPro" id="IPR020904">
    <property type="entry name" value="Sc_DH/Rdtase_CS"/>
</dbReference>
<reference evidence="5 7" key="2">
    <citation type="submission" date="2017-07" db="EMBL/GenBank/DDBJ databases">
        <authorList>
            <person name="Sun Z.S."/>
            <person name="Albrecht U."/>
            <person name="Echele G."/>
            <person name="Lee C.C."/>
        </authorList>
    </citation>
    <scope>NUCLEOTIDE SEQUENCE [LARGE SCALE GENOMIC DNA]</scope>
    <source>
        <strain evidence="5 7">AR3</strain>
    </source>
</reference>
<dbReference type="GO" id="GO:0016020">
    <property type="term" value="C:membrane"/>
    <property type="evidence" value="ECO:0007669"/>
    <property type="project" value="TreeGrafter"/>
</dbReference>
<dbReference type="InterPro" id="IPR036291">
    <property type="entry name" value="NAD(P)-bd_dom_sf"/>
</dbReference>
<dbReference type="PRINTS" id="PR00081">
    <property type="entry name" value="GDHRDH"/>
</dbReference>
<dbReference type="PROSITE" id="PS00061">
    <property type="entry name" value="ADH_SHORT"/>
    <property type="match status" value="1"/>
</dbReference>
<dbReference type="InterPro" id="IPR002347">
    <property type="entry name" value="SDR_fam"/>
</dbReference>
<evidence type="ECO:0000313" key="6">
    <source>
        <dbReference type="Proteomes" id="UP000183162"/>
    </source>
</evidence>
<dbReference type="SUPFAM" id="SSF51735">
    <property type="entry name" value="NAD(P)-binding Rossmann-fold domains"/>
    <property type="match status" value="1"/>
</dbReference>
<gene>
    <name evidence="4" type="ORF">SAMN05216400_0366</name>
    <name evidence="5" type="ORF">SAMN05216470_1124</name>
</gene>
<dbReference type="Proteomes" id="UP000214649">
    <property type="component" value="Unassembled WGS sequence"/>
</dbReference>
<dbReference type="Pfam" id="PF00106">
    <property type="entry name" value="adh_short"/>
    <property type="match status" value="1"/>
</dbReference>
<sequence>MRIIAITGATGGLAQEIVKQLPTDDFVIALGRNLKRLEACYANRPNTACYELDMTSDEAIGDMVEKLYAKHGHIDVFINNAGYGDFSEFDAYTTAQIRDMFDINTFATMTFSRLVGHKMKEAGHGHIVNIASIAGLISSVKSSVYSATKFAVIGFSNALRLELADSNVYVTTINPGPIATTFFDKADPSGEYLKSVDKFVLQPDYVARRTVAILGKNKREVNMPFSMAAAHKFYTLFPKVADFLARKVFNYK</sequence>
<protein>
    <submittedName>
        <fullName evidence="4">Uncharacterized protein</fullName>
    </submittedName>
</protein>
<dbReference type="EMBL" id="FNGX01000001">
    <property type="protein sequence ID" value="SDL29690.1"/>
    <property type="molecule type" value="Genomic_DNA"/>
</dbReference>
<dbReference type="Gene3D" id="3.40.50.720">
    <property type="entry name" value="NAD(P)-binding Rossmann-like Domain"/>
    <property type="match status" value="1"/>
</dbReference>
<evidence type="ECO:0000313" key="5">
    <source>
        <dbReference type="EMBL" id="SNU07690.1"/>
    </source>
</evidence>
<comment type="similarity">
    <text evidence="1 3">Belongs to the short-chain dehydrogenases/reductases (SDR) family.</text>
</comment>